<dbReference type="GO" id="GO:0005576">
    <property type="term" value="C:extracellular region"/>
    <property type="evidence" value="ECO:0007669"/>
    <property type="project" value="InterPro"/>
</dbReference>
<feature type="domain" description="Chitin-binding type-2" evidence="3">
    <location>
        <begin position="115"/>
        <end position="171"/>
    </location>
</feature>
<evidence type="ECO:0000256" key="1">
    <source>
        <dbReference type="SAM" id="MobiDB-lite"/>
    </source>
</evidence>
<proteinExistence type="predicted"/>
<feature type="chain" id="PRO_5012917610" description="Chitin-binding type-2 domain-containing protein" evidence="2">
    <location>
        <begin position="23"/>
        <end position="231"/>
    </location>
</feature>
<sequence length="231" mass="25748">MKSSFTFKIGVLLLLVTQQVTTSRLPPPEDDVEEEQPTEPTTGNGGDEKLEKPEAEELKEGEPEAEKAESEQPEAEKSDAETPKESEGQEPEEEEEELRGLRGQANPLAALHQSAVKCATRGSYGVKNECSKYIECRKQGAITATRYCPSGKFFDHFKRVCMFSGDAFCKDTCPQDGVKFVDPSDHKGWLECVNGVPMPKPCRNGEVYSQSSMRCEHDAEEYSDGEYYDDE</sequence>
<dbReference type="SUPFAM" id="SSF57625">
    <property type="entry name" value="Invertebrate chitin-binding proteins"/>
    <property type="match status" value="2"/>
</dbReference>
<keyword evidence="5" id="KW-1185">Reference proteome</keyword>
<dbReference type="InterPro" id="IPR002557">
    <property type="entry name" value="Chitin-bd_dom"/>
</dbReference>
<keyword evidence="2" id="KW-0732">Signal</keyword>
<organism evidence="4 5">
    <name type="scientific">Folsomia candida</name>
    <name type="common">Springtail</name>
    <dbReference type="NCBI Taxonomy" id="158441"/>
    <lineage>
        <taxon>Eukaryota</taxon>
        <taxon>Metazoa</taxon>
        <taxon>Ecdysozoa</taxon>
        <taxon>Arthropoda</taxon>
        <taxon>Hexapoda</taxon>
        <taxon>Collembola</taxon>
        <taxon>Entomobryomorpha</taxon>
        <taxon>Isotomoidea</taxon>
        <taxon>Isotomidae</taxon>
        <taxon>Proisotominae</taxon>
        <taxon>Folsomia</taxon>
    </lineage>
</organism>
<accession>A0A226EWD1</accession>
<dbReference type="AlphaFoldDB" id="A0A226EWD1"/>
<dbReference type="SMART" id="SM00494">
    <property type="entry name" value="ChtBD2"/>
    <property type="match status" value="2"/>
</dbReference>
<gene>
    <name evidence="4" type="ORF">Fcan01_04835</name>
</gene>
<feature type="compositionally biased region" description="Acidic residues" evidence="1">
    <location>
        <begin position="28"/>
        <end position="37"/>
    </location>
</feature>
<dbReference type="GO" id="GO:0008061">
    <property type="term" value="F:chitin binding"/>
    <property type="evidence" value="ECO:0007669"/>
    <property type="project" value="InterPro"/>
</dbReference>
<dbReference type="EMBL" id="LNIX01000002">
    <property type="protein sequence ID" value="OXA61151.1"/>
    <property type="molecule type" value="Genomic_DNA"/>
</dbReference>
<evidence type="ECO:0000259" key="3">
    <source>
        <dbReference type="PROSITE" id="PS50940"/>
    </source>
</evidence>
<evidence type="ECO:0000313" key="4">
    <source>
        <dbReference type="EMBL" id="OXA61151.1"/>
    </source>
</evidence>
<feature type="region of interest" description="Disordered" evidence="1">
    <location>
        <begin position="17"/>
        <end position="100"/>
    </location>
</feature>
<comment type="caution">
    <text evidence="4">The sequence shown here is derived from an EMBL/GenBank/DDBJ whole genome shotgun (WGS) entry which is preliminary data.</text>
</comment>
<dbReference type="Proteomes" id="UP000198287">
    <property type="component" value="Unassembled WGS sequence"/>
</dbReference>
<evidence type="ECO:0000313" key="5">
    <source>
        <dbReference type="Proteomes" id="UP000198287"/>
    </source>
</evidence>
<evidence type="ECO:0000256" key="2">
    <source>
        <dbReference type="SAM" id="SignalP"/>
    </source>
</evidence>
<name>A0A226EWD1_FOLCA</name>
<dbReference type="Pfam" id="PF01607">
    <property type="entry name" value="CBM_14"/>
    <property type="match status" value="2"/>
</dbReference>
<dbReference type="InterPro" id="IPR036508">
    <property type="entry name" value="Chitin-bd_dom_sf"/>
</dbReference>
<protein>
    <recommendedName>
        <fullName evidence="3">Chitin-binding type-2 domain-containing protein</fullName>
    </recommendedName>
</protein>
<dbReference type="PROSITE" id="PS50940">
    <property type="entry name" value="CHIT_BIND_II"/>
    <property type="match status" value="1"/>
</dbReference>
<feature type="compositionally biased region" description="Acidic residues" evidence="1">
    <location>
        <begin position="88"/>
        <end position="97"/>
    </location>
</feature>
<feature type="compositionally biased region" description="Basic and acidic residues" evidence="1">
    <location>
        <begin position="46"/>
        <end position="87"/>
    </location>
</feature>
<dbReference type="Gene3D" id="2.170.140.10">
    <property type="entry name" value="Chitin binding domain"/>
    <property type="match status" value="2"/>
</dbReference>
<feature type="signal peptide" evidence="2">
    <location>
        <begin position="1"/>
        <end position="22"/>
    </location>
</feature>
<reference evidence="4 5" key="1">
    <citation type="submission" date="2015-12" db="EMBL/GenBank/DDBJ databases">
        <title>The genome of Folsomia candida.</title>
        <authorList>
            <person name="Faddeeva A."/>
            <person name="Derks M.F."/>
            <person name="Anvar Y."/>
            <person name="Smit S."/>
            <person name="Van Straalen N."/>
            <person name="Roelofs D."/>
        </authorList>
    </citation>
    <scope>NUCLEOTIDE SEQUENCE [LARGE SCALE GENOMIC DNA]</scope>
    <source>
        <strain evidence="4 5">VU population</strain>
        <tissue evidence="4">Whole body</tissue>
    </source>
</reference>